<evidence type="ECO:0000313" key="1">
    <source>
        <dbReference type="EMBL" id="AGY82836.1"/>
    </source>
</evidence>
<proteinExistence type="predicted"/>
<gene>
    <name evidence="1" type="ORF">Q783_07290</name>
</gene>
<dbReference type="AlphaFoldDB" id="U5SCQ9"/>
<protein>
    <submittedName>
        <fullName evidence="1">Uncharacterized protein</fullName>
    </submittedName>
</protein>
<reference evidence="1 2" key="1">
    <citation type="journal article" date="2013" name="Genome Announc.">
        <title>Complete Genome Sequence of Carnobacterium gilichinskyi Strain WN1359T (DSM 27470T).</title>
        <authorList>
            <person name="Leonard M.T."/>
            <person name="Panayotova N."/>
            <person name="Farmerie W.G."/>
            <person name="Triplett E.W."/>
            <person name="Nicholson W.L."/>
        </authorList>
    </citation>
    <scope>NUCLEOTIDE SEQUENCE [LARGE SCALE GENOMIC DNA]</scope>
    <source>
        <strain evidence="1 2">WN1359</strain>
    </source>
</reference>
<dbReference type="HOGENOM" id="CLU_2205290_0_0_9"/>
<dbReference type="STRING" id="1266845.Q783_07290"/>
<name>U5SCQ9_9LACT</name>
<dbReference type="Proteomes" id="UP000017469">
    <property type="component" value="Chromosome"/>
</dbReference>
<sequence>MKLSFIYVKIMNIDRIDNKKYTTSKSLQIKASCNNYDLYGKAYNNCRRIYKLDNEGTNCIVYAHGSDTLEVLITTAISHVTEHELFQTNAKVNVARCNKKGIHTHEP</sequence>
<dbReference type="KEGG" id="caw:Q783_07290"/>
<accession>U5SCQ9</accession>
<evidence type="ECO:0000313" key="2">
    <source>
        <dbReference type="Proteomes" id="UP000017469"/>
    </source>
</evidence>
<organism evidence="1 2">
    <name type="scientific">Carnobacterium inhibens subsp. gilichinskyi</name>
    <dbReference type="NCBI Taxonomy" id="1266845"/>
    <lineage>
        <taxon>Bacteria</taxon>
        <taxon>Bacillati</taxon>
        <taxon>Bacillota</taxon>
        <taxon>Bacilli</taxon>
        <taxon>Lactobacillales</taxon>
        <taxon>Carnobacteriaceae</taxon>
        <taxon>Carnobacterium</taxon>
    </lineage>
</organism>
<dbReference type="EMBL" id="CP006812">
    <property type="protein sequence ID" value="AGY82836.1"/>
    <property type="molecule type" value="Genomic_DNA"/>
</dbReference>